<evidence type="ECO:0000259" key="9">
    <source>
        <dbReference type="PROSITE" id="PS51758"/>
    </source>
</evidence>
<dbReference type="PANTHER" id="PTHR14009">
    <property type="entry name" value="LEUCINE ZIPPER-EF-HAND CONTAINING TRANSMEMBRANE PROTEIN"/>
    <property type="match status" value="1"/>
</dbReference>
<accession>A0A194Q5D8</accession>
<evidence type="ECO:0000256" key="8">
    <source>
        <dbReference type="SAM" id="Phobius"/>
    </source>
</evidence>
<dbReference type="GO" id="GO:0005743">
    <property type="term" value="C:mitochondrial inner membrane"/>
    <property type="evidence" value="ECO:0007669"/>
    <property type="project" value="UniProtKB-SubCell"/>
</dbReference>
<evidence type="ECO:0000256" key="1">
    <source>
        <dbReference type="ARBA" id="ARBA00004434"/>
    </source>
</evidence>
<organism evidence="10 11">
    <name type="scientific">Papilio xuthus</name>
    <name type="common">Asian swallowtail butterfly</name>
    <dbReference type="NCBI Taxonomy" id="66420"/>
    <lineage>
        <taxon>Eukaryota</taxon>
        <taxon>Metazoa</taxon>
        <taxon>Ecdysozoa</taxon>
        <taxon>Arthropoda</taxon>
        <taxon>Hexapoda</taxon>
        <taxon>Insecta</taxon>
        <taxon>Pterygota</taxon>
        <taxon>Neoptera</taxon>
        <taxon>Endopterygota</taxon>
        <taxon>Lepidoptera</taxon>
        <taxon>Glossata</taxon>
        <taxon>Ditrysia</taxon>
        <taxon>Papilionoidea</taxon>
        <taxon>Papilionidae</taxon>
        <taxon>Papilioninae</taxon>
        <taxon>Papilio</taxon>
    </lineage>
</organism>
<keyword evidence="3" id="KW-0999">Mitochondrion inner membrane</keyword>
<dbReference type="EMBL" id="KQ459463">
    <property type="protein sequence ID" value="KPJ00569.1"/>
    <property type="molecule type" value="Genomic_DNA"/>
</dbReference>
<evidence type="ECO:0000313" key="11">
    <source>
        <dbReference type="Proteomes" id="UP000053268"/>
    </source>
</evidence>
<dbReference type="Proteomes" id="UP000053268">
    <property type="component" value="Unassembled WGS sequence"/>
</dbReference>
<evidence type="ECO:0000313" key="10">
    <source>
        <dbReference type="EMBL" id="KPJ00569.1"/>
    </source>
</evidence>
<dbReference type="STRING" id="66420.A0A194Q5D8"/>
<dbReference type="GO" id="GO:0043022">
    <property type="term" value="F:ribosome binding"/>
    <property type="evidence" value="ECO:0007669"/>
    <property type="project" value="InterPro"/>
</dbReference>
<evidence type="ECO:0000256" key="6">
    <source>
        <dbReference type="ARBA" id="ARBA00023136"/>
    </source>
</evidence>
<proteinExistence type="predicted"/>
<evidence type="ECO:0000256" key="7">
    <source>
        <dbReference type="PROSITE-ProRule" id="PRU01094"/>
    </source>
</evidence>
<sequence>MTREEIELFVKMPSDMWRIAPVLILSALPFGNYIIFPLALMKPKKLLSSHFWSIQQRAEFNVEDLKERLRYNRPILRCLQAKLELIPDSEVKENWRRVLALLGSGVHPSVNEVLACKELFCKKPYHLAYLSYTHMGHLLKMLGIRRSLFRRKKLKYRAFLLLQMDRAIEREGGVDVLTTEALKNACHIRGLNTRNLANQDMKDWLQQWISVSSNIDANAYSLLLHCPIFFAYNHPQNWVLIY</sequence>
<dbReference type="Pfam" id="PF07766">
    <property type="entry name" value="LETM1_RBD"/>
    <property type="match status" value="1"/>
</dbReference>
<gene>
    <name evidence="10" type="ORF">RR46_07159</name>
</gene>
<dbReference type="PANTHER" id="PTHR14009:SF13">
    <property type="entry name" value="LETM1 DOMAIN-CONTAINING PROTEIN 1"/>
    <property type="match status" value="1"/>
</dbReference>
<evidence type="ECO:0000256" key="3">
    <source>
        <dbReference type="ARBA" id="ARBA00022792"/>
    </source>
</evidence>
<keyword evidence="4 8" id="KW-1133">Transmembrane helix</keyword>
<protein>
    <submittedName>
        <fullName evidence="10">LETM1 domain-containing protein 1</fullName>
    </submittedName>
</protein>
<feature type="domain" description="Letm1 RBD" evidence="9">
    <location>
        <begin position="65"/>
        <end position="242"/>
    </location>
</feature>
<reference evidence="10 11" key="1">
    <citation type="journal article" date="2015" name="Nat. Commun.">
        <title>Outbred genome sequencing and CRISPR/Cas9 gene editing in butterflies.</title>
        <authorList>
            <person name="Li X."/>
            <person name="Fan D."/>
            <person name="Zhang W."/>
            <person name="Liu G."/>
            <person name="Zhang L."/>
            <person name="Zhao L."/>
            <person name="Fang X."/>
            <person name="Chen L."/>
            <person name="Dong Y."/>
            <person name="Chen Y."/>
            <person name="Ding Y."/>
            <person name="Zhao R."/>
            <person name="Feng M."/>
            <person name="Zhu Y."/>
            <person name="Feng Y."/>
            <person name="Jiang X."/>
            <person name="Zhu D."/>
            <person name="Xiang H."/>
            <person name="Feng X."/>
            <person name="Li S."/>
            <person name="Wang J."/>
            <person name="Zhang G."/>
            <person name="Kronforst M.R."/>
            <person name="Wang W."/>
        </authorList>
    </citation>
    <scope>NUCLEOTIDE SEQUENCE [LARGE SCALE GENOMIC DNA]</scope>
    <source>
        <strain evidence="10">Ya'a_city_454_Px</strain>
        <tissue evidence="10">Whole body</tissue>
    </source>
</reference>
<dbReference type="AlphaFoldDB" id="A0A194Q5D8"/>
<evidence type="ECO:0000256" key="2">
    <source>
        <dbReference type="ARBA" id="ARBA00022692"/>
    </source>
</evidence>
<evidence type="ECO:0000256" key="5">
    <source>
        <dbReference type="ARBA" id="ARBA00023128"/>
    </source>
</evidence>
<keyword evidence="2 8" id="KW-0812">Transmembrane</keyword>
<evidence type="ECO:0000256" key="4">
    <source>
        <dbReference type="ARBA" id="ARBA00022989"/>
    </source>
</evidence>
<dbReference type="PROSITE" id="PS51758">
    <property type="entry name" value="LETM1_RBD"/>
    <property type="match status" value="1"/>
</dbReference>
<keyword evidence="11" id="KW-1185">Reference proteome</keyword>
<dbReference type="InterPro" id="IPR033122">
    <property type="entry name" value="LETM1-like_RBD"/>
</dbReference>
<dbReference type="GO" id="GO:0030003">
    <property type="term" value="P:intracellular monoatomic cation homeostasis"/>
    <property type="evidence" value="ECO:0007669"/>
    <property type="project" value="TreeGrafter"/>
</dbReference>
<comment type="subcellular location">
    <subcellularLocation>
        <location evidence="1">Mitochondrion inner membrane</location>
        <topology evidence="1">Single-pass membrane protein</topology>
    </subcellularLocation>
</comment>
<keyword evidence="5 7" id="KW-0496">Mitochondrion</keyword>
<dbReference type="InterPro" id="IPR044202">
    <property type="entry name" value="LETM1/MDM38-like"/>
</dbReference>
<name>A0A194Q5D8_PAPXU</name>
<feature type="transmembrane region" description="Helical" evidence="8">
    <location>
        <begin position="20"/>
        <end position="40"/>
    </location>
</feature>
<keyword evidence="6 8" id="KW-0472">Membrane</keyword>